<dbReference type="OrthoDB" id="384253at2"/>
<organism evidence="2 3">
    <name type="scientific">Lysinibacillus composti</name>
    <dbReference type="NCBI Taxonomy" id="720633"/>
    <lineage>
        <taxon>Bacteria</taxon>
        <taxon>Bacillati</taxon>
        <taxon>Bacillota</taxon>
        <taxon>Bacilli</taxon>
        <taxon>Bacillales</taxon>
        <taxon>Bacillaceae</taxon>
        <taxon>Lysinibacillus</taxon>
    </lineage>
</organism>
<dbReference type="GO" id="GO:0008803">
    <property type="term" value="F:bis(5'-nucleosyl)-tetraphosphatase (symmetrical) activity"/>
    <property type="evidence" value="ECO:0007669"/>
    <property type="project" value="TreeGrafter"/>
</dbReference>
<protein>
    <submittedName>
        <fullName evidence="2">Serine/threonine protein phosphatase</fullName>
    </submittedName>
</protein>
<evidence type="ECO:0000313" key="3">
    <source>
        <dbReference type="Proteomes" id="UP000274033"/>
    </source>
</evidence>
<dbReference type="GO" id="GO:0016791">
    <property type="term" value="F:phosphatase activity"/>
    <property type="evidence" value="ECO:0007669"/>
    <property type="project" value="TreeGrafter"/>
</dbReference>
<dbReference type="GO" id="GO:0005737">
    <property type="term" value="C:cytoplasm"/>
    <property type="evidence" value="ECO:0007669"/>
    <property type="project" value="TreeGrafter"/>
</dbReference>
<comment type="caution">
    <text evidence="2">The sequence shown here is derived from an EMBL/GenBank/DDBJ whole genome shotgun (WGS) entry which is preliminary data.</text>
</comment>
<dbReference type="GO" id="GO:0110154">
    <property type="term" value="P:RNA decapping"/>
    <property type="evidence" value="ECO:0007669"/>
    <property type="project" value="TreeGrafter"/>
</dbReference>
<accession>A0A3N9UCG2</accession>
<evidence type="ECO:0000313" key="2">
    <source>
        <dbReference type="EMBL" id="RQW74070.1"/>
    </source>
</evidence>
<reference evidence="2 3" key="1">
    <citation type="journal article" date="2013" name="J. Microbiol.">
        <title>Lysinibacillus chungkukjangi sp. nov., isolated from Chungkukjang, Korean fermented soybean food.</title>
        <authorList>
            <person name="Kim S.J."/>
            <person name="Jang Y.H."/>
            <person name="Hamada M."/>
            <person name="Ahn J.H."/>
            <person name="Weon H.Y."/>
            <person name="Suzuki K."/>
            <person name="Whang K.S."/>
            <person name="Kwon S.W."/>
        </authorList>
    </citation>
    <scope>NUCLEOTIDE SEQUENCE [LARGE SCALE GENOMIC DNA]</scope>
    <source>
        <strain evidence="2 3">MCCC 1A12701</strain>
    </source>
</reference>
<name>A0A3N9UCG2_9BACI</name>
<dbReference type="RefSeq" id="WP_124765419.1">
    <property type="nucleotide sequence ID" value="NZ_JAFBDY010000011.1"/>
</dbReference>
<dbReference type="Gene3D" id="3.60.21.10">
    <property type="match status" value="1"/>
</dbReference>
<dbReference type="PANTHER" id="PTHR42850:SF4">
    <property type="entry name" value="ZINC-DEPENDENT ENDOPOLYPHOSPHATASE"/>
    <property type="match status" value="1"/>
</dbReference>
<proteinExistence type="predicted"/>
<dbReference type="EMBL" id="RRCT01000012">
    <property type="protein sequence ID" value="RQW74070.1"/>
    <property type="molecule type" value="Genomic_DNA"/>
</dbReference>
<dbReference type="CDD" id="cd00144">
    <property type="entry name" value="MPP_PPP_family"/>
    <property type="match status" value="1"/>
</dbReference>
<gene>
    <name evidence="2" type="ORF">EBB45_13040</name>
</gene>
<dbReference type="Proteomes" id="UP000274033">
    <property type="component" value="Unassembled WGS sequence"/>
</dbReference>
<evidence type="ECO:0000259" key="1">
    <source>
        <dbReference type="Pfam" id="PF00149"/>
    </source>
</evidence>
<dbReference type="AlphaFoldDB" id="A0A3N9UCG2"/>
<dbReference type="Pfam" id="PF00149">
    <property type="entry name" value="Metallophos"/>
    <property type="match status" value="1"/>
</dbReference>
<dbReference type="InterPro" id="IPR006186">
    <property type="entry name" value="Ser/Thr-sp_prot-phosphatase"/>
</dbReference>
<dbReference type="SUPFAM" id="SSF56300">
    <property type="entry name" value="Metallo-dependent phosphatases"/>
    <property type="match status" value="1"/>
</dbReference>
<dbReference type="PANTHER" id="PTHR42850">
    <property type="entry name" value="METALLOPHOSPHOESTERASE"/>
    <property type="match status" value="1"/>
</dbReference>
<keyword evidence="3" id="KW-1185">Reference proteome</keyword>
<dbReference type="InterPro" id="IPR050126">
    <property type="entry name" value="Ap4A_hydrolase"/>
</dbReference>
<dbReference type="PRINTS" id="PR00114">
    <property type="entry name" value="STPHPHTASE"/>
</dbReference>
<feature type="domain" description="Calcineurin-like phosphoesterase" evidence="1">
    <location>
        <begin position="3"/>
        <end position="191"/>
    </location>
</feature>
<dbReference type="InterPro" id="IPR004843">
    <property type="entry name" value="Calcineurin-like_PHP"/>
</dbReference>
<dbReference type="InterPro" id="IPR029052">
    <property type="entry name" value="Metallo-depent_PP-like"/>
</dbReference>
<sequence length="254" mass="29080">MEKVFAIGDIHGSYELLEKILQCWNSDEEQLVFLGDYIDRGPDSLRVIQKVMELSEEYDAVTLIGNHEQIFLNWLEKPDQISEFYFNLKVGGAATVQSLLSFDSTIESTSYTSKEMVDKIKEQHPKIVSFMKGLGHYYYWNPFVFVHAGIDATVENFKDTKKEDFLWIRDEFTSTPHKSKETVVFGHTPTIFLNEDRTSKVWLSPCKKKIGIDGGGAIYENGRLHGVVFTKGSDDVTVFSTSLNEEVYSYIIQL</sequence>